<feature type="transmembrane region" description="Helical" evidence="2">
    <location>
        <begin position="91"/>
        <end position="113"/>
    </location>
</feature>
<keyword evidence="2" id="KW-1133">Transmembrane helix</keyword>
<dbReference type="Proteomes" id="UP000223968">
    <property type="component" value="Unassembled WGS sequence"/>
</dbReference>
<feature type="compositionally biased region" description="Polar residues" evidence="1">
    <location>
        <begin position="43"/>
        <end position="61"/>
    </location>
</feature>
<feature type="compositionally biased region" description="Polar residues" evidence="1">
    <location>
        <begin position="171"/>
        <end position="197"/>
    </location>
</feature>
<feature type="region of interest" description="Disordered" evidence="1">
    <location>
        <begin position="1"/>
        <end position="88"/>
    </location>
</feature>
<evidence type="ECO:0008006" key="5">
    <source>
        <dbReference type="Google" id="ProtNLM"/>
    </source>
</evidence>
<evidence type="ECO:0000256" key="1">
    <source>
        <dbReference type="SAM" id="MobiDB-lite"/>
    </source>
</evidence>
<dbReference type="AlphaFoldDB" id="A0A2B7XL29"/>
<sequence>MSAAPPTPTSISSPPDRSDLPPPPPPTTPTRPSESLDLFPPSGTVSSTAAVYTPSGEGSVNPTANPAGAPTTTTSSQTSALTSTQKSNGGMIGGAVAGVLILIIILAALLFFWRRRRKVQGRQPPQFSGDDGMAGMSFADTKESSQKNHLNGPDIASEPWPDRAEVYGSEPVTTKDTPIQYSAYHQSPLSNSSTVTGSPDLRGSSVSSFGSPVMGSTAFTSPSISQDCRPGTGAPLVTLNEESNSSTQIGHIGQRAEMLASVPPREFITTELDDTQNPRRAELPSDPGRNLINIPAALRAGSNAPSNTKQPPPGHVGPQLSVTTPEGIVLGSNLNIDRTRAGTPENHVMSFMSYNGNTPNDQGTATASARR</sequence>
<feature type="compositionally biased region" description="Pro residues" evidence="1">
    <location>
        <begin position="20"/>
        <end position="29"/>
    </location>
</feature>
<evidence type="ECO:0000256" key="2">
    <source>
        <dbReference type="SAM" id="Phobius"/>
    </source>
</evidence>
<dbReference type="EMBL" id="PDNB01000091">
    <property type="protein sequence ID" value="PGH09655.1"/>
    <property type="molecule type" value="Genomic_DNA"/>
</dbReference>
<feature type="compositionally biased region" description="Polar residues" evidence="1">
    <location>
        <begin position="352"/>
        <end position="371"/>
    </location>
</feature>
<evidence type="ECO:0000313" key="3">
    <source>
        <dbReference type="EMBL" id="PGH09655.1"/>
    </source>
</evidence>
<feature type="region of interest" description="Disordered" evidence="1">
    <location>
        <begin position="300"/>
        <end position="323"/>
    </location>
</feature>
<keyword evidence="2" id="KW-0472">Membrane</keyword>
<accession>A0A2B7XL29</accession>
<protein>
    <recommendedName>
        <fullName evidence="5">Mid2 domain-containing protein</fullName>
    </recommendedName>
</protein>
<proteinExistence type="predicted"/>
<feature type="region of interest" description="Disordered" evidence="1">
    <location>
        <begin position="121"/>
        <end position="209"/>
    </location>
</feature>
<feature type="compositionally biased region" description="Low complexity" evidence="1">
    <location>
        <begin position="62"/>
        <end position="84"/>
    </location>
</feature>
<reference evidence="3 4" key="1">
    <citation type="submission" date="2017-10" db="EMBL/GenBank/DDBJ databases">
        <title>Comparative genomics in systemic dimorphic fungi from Ajellomycetaceae.</title>
        <authorList>
            <person name="Munoz J.F."/>
            <person name="Mcewen J.G."/>
            <person name="Clay O.K."/>
            <person name="Cuomo C.A."/>
        </authorList>
    </citation>
    <scope>NUCLEOTIDE SEQUENCE [LARGE SCALE GENOMIC DNA]</scope>
    <source>
        <strain evidence="3 4">UAMH5409</strain>
    </source>
</reference>
<keyword evidence="2" id="KW-0812">Transmembrane</keyword>
<name>A0A2B7XL29_9EURO</name>
<dbReference type="OrthoDB" id="4188883at2759"/>
<evidence type="ECO:0000313" key="4">
    <source>
        <dbReference type="Proteomes" id="UP000223968"/>
    </source>
</evidence>
<feature type="region of interest" description="Disordered" evidence="1">
    <location>
        <begin position="351"/>
        <end position="371"/>
    </location>
</feature>
<organism evidence="3 4">
    <name type="scientific">Helicocarpus griseus UAMH5409</name>
    <dbReference type="NCBI Taxonomy" id="1447875"/>
    <lineage>
        <taxon>Eukaryota</taxon>
        <taxon>Fungi</taxon>
        <taxon>Dikarya</taxon>
        <taxon>Ascomycota</taxon>
        <taxon>Pezizomycotina</taxon>
        <taxon>Eurotiomycetes</taxon>
        <taxon>Eurotiomycetidae</taxon>
        <taxon>Onygenales</taxon>
        <taxon>Ajellomycetaceae</taxon>
        <taxon>Helicocarpus</taxon>
    </lineage>
</organism>
<comment type="caution">
    <text evidence="3">The sequence shown here is derived from an EMBL/GenBank/DDBJ whole genome shotgun (WGS) entry which is preliminary data.</text>
</comment>
<keyword evidence="4" id="KW-1185">Reference proteome</keyword>
<gene>
    <name evidence="3" type="ORF">AJ79_05621</name>
</gene>